<evidence type="ECO:0000259" key="1">
    <source>
        <dbReference type="PROSITE" id="PS51186"/>
    </source>
</evidence>
<feature type="domain" description="N-acetyltransferase" evidence="1">
    <location>
        <begin position="149"/>
        <end position="308"/>
    </location>
</feature>
<accession>A0ABT1JG99</accession>
<proteinExistence type="predicted"/>
<gene>
    <name evidence="2" type="ORF">G443_001802</name>
</gene>
<evidence type="ECO:0000313" key="3">
    <source>
        <dbReference type="Proteomes" id="UP000791080"/>
    </source>
</evidence>
<sequence length="314" mass="33350">MTTTRNLLAEQSARFARLDPVIPAQRVAPVGEPVVAALPDGRVVGGVVAFHHHPPGTVSSLWSARYCRELTPLLGSVGAEGLAELLAAARPVLVDGLAAEPDSAVEVIWPSRDAEATRVLLDHGFVPLSVLAIRTTAAPSRPAPVDDRVRVRRGGPSDLTEVLDLAMAELEYSALVGGTVLRPDARDLKAETLRTRLAGDHPVWLAEVDGLVIGLAEGAWSPVAEGSPGSTRLPTGLLGYVNCVSVASGARGLGVGQLLMARAHEEFDTAGARATYLYYNPPNPLSSVFWPRQGYRPLWTIWESRPATGLRHGP</sequence>
<name>A0ABT1JG99_ACTCY</name>
<organism evidence="2 3">
    <name type="scientific">Actinoalloteichus caeruleus DSM 43889</name>
    <dbReference type="NCBI Taxonomy" id="1120930"/>
    <lineage>
        <taxon>Bacteria</taxon>
        <taxon>Bacillati</taxon>
        <taxon>Actinomycetota</taxon>
        <taxon>Actinomycetes</taxon>
        <taxon>Pseudonocardiales</taxon>
        <taxon>Pseudonocardiaceae</taxon>
        <taxon>Actinoalloteichus</taxon>
        <taxon>Actinoalloteichus cyanogriseus</taxon>
    </lineage>
</organism>
<reference evidence="2 3" key="2">
    <citation type="submission" date="2022-06" db="EMBL/GenBank/DDBJ databases">
        <title>Genomic Encyclopedia of Type Strains, Phase I: the one thousand microbial genomes (KMG-I) project.</title>
        <authorList>
            <person name="Kyrpides N."/>
        </authorList>
    </citation>
    <scope>NUCLEOTIDE SEQUENCE [LARGE SCALE GENOMIC DNA]</scope>
    <source>
        <strain evidence="2 3">DSM 43889</strain>
    </source>
</reference>
<dbReference type="RefSeq" id="WP_026418947.1">
    <property type="nucleotide sequence ID" value="NZ_AUBJ02000001.1"/>
</dbReference>
<dbReference type="Gene3D" id="3.40.630.30">
    <property type="match status" value="1"/>
</dbReference>
<keyword evidence="3" id="KW-1185">Reference proteome</keyword>
<dbReference type="PROSITE" id="PS51186">
    <property type="entry name" value="GNAT"/>
    <property type="match status" value="1"/>
</dbReference>
<comment type="caution">
    <text evidence="2">The sequence shown here is derived from an EMBL/GenBank/DDBJ whole genome shotgun (WGS) entry which is preliminary data.</text>
</comment>
<dbReference type="EMBL" id="AUBJ02000001">
    <property type="protein sequence ID" value="MCP2331532.1"/>
    <property type="molecule type" value="Genomic_DNA"/>
</dbReference>
<dbReference type="Proteomes" id="UP000791080">
    <property type="component" value="Unassembled WGS sequence"/>
</dbReference>
<dbReference type="SUPFAM" id="SSF55729">
    <property type="entry name" value="Acyl-CoA N-acyltransferases (Nat)"/>
    <property type="match status" value="1"/>
</dbReference>
<protein>
    <submittedName>
        <fullName evidence="2">Acetyltransferase (GNAT) family protein</fullName>
    </submittedName>
</protein>
<dbReference type="CDD" id="cd04301">
    <property type="entry name" value="NAT_SF"/>
    <property type="match status" value="1"/>
</dbReference>
<dbReference type="Pfam" id="PF00583">
    <property type="entry name" value="Acetyltransf_1"/>
    <property type="match status" value="1"/>
</dbReference>
<dbReference type="InterPro" id="IPR016181">
    <property type="entry name" value="Acyl_CoA_acyltransferase"/>
</dbReference>
<dbReference type="InterPro" id="IPR000182">
    <property type="entry name" value="GNAT_dom"/>
</dbReference>
<evidence type="ECO:0000313" key="2">
    <source>
        <dbReference type="EMBL" id="MCP2331532.1"/>
    </source>
</evidence>
<reference evidence="2 3" key="1">
    <citation type="submission" date="2013-07" db="EMBL/GenBank/DDBJ databases">
        <authorList>
            <consortium name="DOE Joint Genome Institute"/>
            <person name="Reeve W."/>
            <person name="Huntemann M."/>
            <person name="Han J."/>
            <person name="Chen A."/>
            <person name="Kyrpides N."/>
            <person name="Mavromatis K."/>
            <person name="Markowitz V."/>
            <person name="Palaniappan K."/>
            <person name="Ivanova N."/>
            <person name="Schaumberg A."/>
            <person name="Pati A."/>
            <person name="Liolios K."/>
            <person name="Nordberg H.P."/>
            <person name="Cantor M.N."/>
            <person name="Hua S.X."/>
            <person name="Woyke T."/>
        </authorList>
    </citation>
    <scope>NUCLEOTIDE SEQUENCE [LARGE SCALE GENOMIC DNA]</scope>
    <source>
        <strain evidence="2 3">DSM 43889</strain>
    </source>
</reference>